<protein>
    <submittedName>
        <fullName evidence="2">Uncharacterized protein</fullName>
    </submittedName>
</protein>
<gene>
    <name evidence="2" type="ORF">TSTA_021400</name>
</gene>
<keyword evidence="3" id="KW-1185">Reference proteome</keyword>
<proteinExistence type="predicted"/>
<name>B8MHA4_TALSN</name>
<dbReference type="VEuPathDB" id="FungiDB:TSTA_021400"/>
<dbReference type="EMBL" id="EQ962656">
    <property type="protein sequence ID" value="EED17083.1"/>
    <property type="molecule type" value="Genomic_DNA"/>
</dbReference>
<dbReference type="PANTHER" id="PTHR35895">
    <property type="entry name" value="CHROMOSOME 16, WHOLE GENOME SHOTGUN SEQUENCE"/>
    <property type="match status" value="1"/>
</dbReference>
<dbReference type="InterPro" id="IPR022185">
    <property type="entry name" value="DUF3712"/>
</dbReference>
<dbReference type="GO" id="GO:0000329">
    <property type="term" value="C:fungal-type vacuole membrane"/>
    <property type="evidence" value="ECO:0007669"/>
    <property type="project" value="InterPro"/>
</dbReference>
<organism evidence="2 3">
    <name type="scientific">Talaromyces stipitatus (strain ATCC 10500 / CBS 375.48 / QM 6759 / NRRL 1006)</name>
    <name type="common">Penicillium stipitatum</name>
    <dbReference type="NCBI Taxonomy" id="441959"/>
    <lineage>
        <taxon>Eukaryota</taxon>
        <taxon>Fungi</taxon>
        <taxon>Dikarya</taxon>
        <taxon>Ascomycota</taxon>
        <taxon>Pezizomycotina</taxon>
        <taxon>Eurotiomycetes</taxon>
        <taxon>Eurotiomycetidae</taxon>
        <taxon>Eurotiales</taxon>
        <taxon>Trichocomaceae</taxon>
        <taxon>Talaromyces</taxon>
        <taxon>Talaromyces sect. Talaromyces</taxon>
    </lineage>
</organism>
<keyword evidence="1" id="KW-0812">Transmembrane</keyword>
<keyword evidence="1" id="KW-1133">Transmembrane helix</keyword>
<evidence type="ECO:0000313" key="3">
    <source>
        <dbReference type="Proteomes" id="UP000001745"/>
    </source>
</evidence>
<dbReference type="PhylomeDB" id="B8MHA4"/>
<reference evidence="3" key="1">
    <citation type="journal article" date="2015" name="Genome Announc.">
        <title>Genome sequence of the AIDS-associated pathogen Penicillium marneffei (ATCC18224) and its near taxonomic relative Talaromyces stipitatus (ATCC10500).</title>
        <authorList>
            <person name="Nierman W.C."/>
            <person name="Fedorova-Abrams N.D."/>
            <person name="Andrianopoulos A."/>
        </authorList>
    </citation>
    <scope>NUCLEOTIDE SEQUENCE [LARGE SCALE GENOMIC DNA]</scope>
    <source>
        <strain evidence="3">ATCC 10500 / CBS 375.48 / QM 6759 / NRRL 1006</strain>
    </source>
</reference>
<feature type="transmembrane region" description="Helical" evidence="1">
    <location>
        <begin position="32"/>
        <end position="56"/>
    </location>
</feature>
<dbReference type="STRING" id="441959.B8MHA4"/>
<sequence length="340" mass="36655">MSDKDEVQYSTAQPVVERPSFWSRVGAHFKKWWWAHFIVFAIVVLVITLPLVYVGYPKIAQHDVNKSTLNITNLAFSDPTPTSIHINQTQVLGNKAIYHPTIYAFNATIALVGATAPLAVVPVPRTETNDGAVIVVDSNLDLNNTEAVTNFSMAVLGLEEFQLNIYGRPVLKEGPLPKHTVTYNKTVTMKGLNGLKGFELQDIKISLTPGADGTNMNGTVFIPNPSAITVSMGNVTLDVSVNNTQIGQSYLNDLTLRPGPNTIPLRSTINQTQVIGLVSGKNAPFPSGIIPLSILGNSSVYNGVEIPYYSRALAMNPLETTMNVTQVLINSGLGALAGVL</sequence>
<dbReference type="Proteomes" id="UP000001745">
    <property type="component" value="Unassembled WGS sequence"/>
</dbReference>
<dbReference type="eggNOG" id="ENOG502S22Q">
    <property type="taxonomic scope" value="Eukaryota"/>
</dbReference>
<dbReference type="Pfam" id="PF12505">
    <property type="entry name" value="DUF3712"/>
    <property type="match status" value="1"/>
</dbReference>
<dbReference type="GeneID" id="8109397"/>
<dbReference type="HOGENOM" id="CLU_035244_1_0_1"/>
<accession>B8MHA4</accession>
<dbReference type="InParanoid" id="B8MHA4"/>
<dbReference type="RefSeq" id="XP_002484317.1">
    <property type="nucleotide sequence ID" value="XM_002484272.1"/>
</dbReference>
<dbReference type="OrthoDB" id="10039566at2759"/>
<evidence type="ECO:0000256" key="1">
    <source>
        <dbReference type="SAM" id="Phobius"/>
    </source>
</evidence>
<evidence type="ECO:0000313" key="2">
    <source>
        <dbReference type="EMBL" id="EED17083.1"/>
    </source>
</evidence>
<keyword evidence="1" id="KW-0472">Membrane</keyword>
<dbReference type="InterPro" id="IPR046368">
    <property type="entry name" value="Tag1"/>
</dbReference>
<dbReference type="PANTHER" id="PTHR35895:SF1">
    <property type="entry name" value="LIPID-BINDING SERUM GLYCOPROTEIN C-TERMINAL DOMAIN-CONTAINING PROTEIN"/>
    <property type="match status" value="1"/>
</dbReference>
<dbReference type="OMA" id="AYPKIAQ"/>
<dbReference type="AlphaFoldDB" id="B8MHA4"/>